<dbReference type="InParanoid" id="A0A0G4G1P5"/>
<dbReference type="PROSITE" id="PS51257">
    <property type="entry name" value="PROKAR_LIPOPROTEIN"/>
    <property type="match status" value="1"/>
</dbReference>
<dbReference type="SUPFAM" id="SSF141673">
    <property type="entry name" value="MOSC N-terminal domain-like"/>
    <property type="match status" value="1"/>
</dbReference>
<dbReference type="EMBL" id="CDMY01000547">
    <property type="protein sequence ID" value="CEM21972.1"/>
    <property type="molecule type" value="Genomic_DNA"/>
</dbReference>
<dbReference type="VEuPathDB" id="CryptoDB:Vbra_2610"/>
<name>A0A0G4G1P5_VITBC</name>
<dbReference type="GO" id="GO:0030170">
    <property type="term" value="F:pyridoxal phosphate binding"/>
    <property type="evidence" value="ECO:0007669"/>
    <property type="project" value="InterPro"/>
</dbReference>
<feature type="transmembrane region" description="Helical" evidence="1">
    <location>
        <begin position="6"/>
        <end position="26"/>
    </location>
</feature>
<dbReference type="InterPro" id="IPR005302">
    <property type="entry name" value="MoCF_Sase_C"/>
</dbReference>
<keyword evidence="1" id="KW-0812">Transmembrane</keyword>
<dbReference type="InterPro" id="IPR005303">
    <property type="entry name" value="MOCOS_middle"/>
</dbReference>
<dbReference type="PANTHER" id="PTHR14237">
    <property type="entry name" value="MOLYBDOPTERIN COFACTOR SULFURASE MOSC"/>
    <property type="match status" value="1"/>
</dbReference>
<evidence type="ECO:0000259" key="2">
    <source>
        <dbReference type="PROSITE" id="PS51340"/>
    </source>
</evidence>
<dbReference type="SUPFAM" id="SSF50800">
    <property type="entry name" value="PK beta-barrel domain-like"/>
    <property type="match status" value="1"/>
</dbReference>
<reference evidence="3 4" key="1">
    <citation type="submission" date="2014-11" db="EMBL/GenBank/DDBJ databases">
        <authorList>
            <person name="Zhu J."/>
            <person name="Qi W."/>
            <person name="Song R."/>
        </authorList>
    </citation>
    <scope>NUCLEOTIDE SEQUENCE [LARGE SCALE GENOMIC DNA]</scope>
</reference>
<dbReference type="STRING" id="1169540.A0A0G4G1P5"/>
<gene>
    <name evidence="3" type="ORF">Vbra_2610</name>
</gene>
<sequence length="362" mass="40065">MSKKIWVGALATSACVVAGGAAYIMYQSRRQRCKRRVGRVTAITVYPVKGIGGISLPAATLDKHGMMYDRNWMLIRVRNHEFLTQRQVARLCLLRTHFEDEDGKVITDGTHFHRAAYLCVSTTENMANLRVPVAAGSKGKAGGEQEYLVKVWASEVRVGDAGDAAAVWMSKYCREEVRLVRILDSSHRPLNKYYAPRAGFNGDETDAIQPALSDGYPLHLTTEESLAFLNTKLSDPVPMDRFRANIVVSADEGPWQEDGWAELLLGSDTRCFSVKPCDRCVVPTIDQQTATLNRAIQPTKTLKQIHGVHEDGGKTKSGFFGQNLVHTRAGDVIRVGDAVTVLRYMDKRLTSQFKGASPMYAG</sequence>
<dbReference type="OMA" id="AHDRSFM"/>
<keyword evidence="1" id="KW-1133">Transmembrane helix</keyword>
<proteinExistence type="predicted"/>
<keyword evidence="4" id="KW-1185">Reference proteome</keyword>
<evidence type="ECO:0000256" key="1">
    <source>
        <dbReference type="SAM" id="Phobius"/>
    </source>
</evidence>
<evidence type="ECO:0000313" key="3">
    <source>
        <dbReference type="EMBL" id="CEM21972.1"/>
    </source>
</evidence>
<dbReference type="InterPro" id="IPR011037">
    <property type="entry name" value="Pyrv_Knase-like_insert_dom_sf"/>
</dbReference>
<dbReference type="PROSITE" id="PS51340">
    <property type="entry name" value="MOSC"/>
    <property type="match status" value="1"/>
</dbReference>
<dbReference type="PANTHER" id="PTHR14237:SF19">
    <property type="entry name" value="MITOCHONDRIAL AMIDOXIME REDUCING COMPONENT 1"/>
    <property type="match status" value="1"/>
</dbReference>
<evidence type="ECO:0000313" key="4">
    <source>
        <dbReference type="Proteomes" id="UP000041254"/>
    </source>
</evidence>
<keyword evidence="1" id="KW-0472">Membrane</keyword>
<dbReference type="Pfam" id="PF03473">
    <property type="entry name" value="MOSC"/>
    <property type="match status" value="1"/>
</dbReference>
<protein>
    <recommendedName>
        <fullName evidence="2">MOSC domain-containing protein</fullName>
    </recommendedName>
</protein>
<dbReference type="Proteomes" id="UP000041254">
    <property type="component" value="Unassembled WGS sequence"/>
</dbReference>
<dbReference type="GO" id="GO:0003824">
    <property type="term" value="F:catalytic activity"/>
    <property type="evidence" value="ECO:0007669"/>
    <property type="project" value="InterPro"/>
</dbReference>
<dbReference type="GO" id="GO:0030151">
    <property type="term" value="F:molybdenum ion binding"/>
    <property type="evidence" value="ECO:0007669"/>
    <property type="project" value="InterPro"/>
</dbReference>
<accession>A0A0G4G1P5</accession>
<feature type="domain" description="MOSC" evidence="2">
    <location>
        <begin position="183"/>
        <end position="342"/>
    </location>
</feature>
<dbReference type="Pfam" id="PF03476">
    <property type="entry name" value="MOSC_N"/>
    <property type="match status" value="1"/>
</dbReference>
<dbReference type="AlphaFoldDB" id="A0A0G4G1P5"/>
<organism evidence="3 4">
    <name type="scientific">Vitrella brassicaformis (strain CCMP3155)</name>
    <dbReference type="NCBI Taxonomy" id="1169540"/>
    <lineage>
        <taxon>Eukaryota</taxon>
        <taxon>Sar</taxon>
        <taxon>Alveolata</taxon>
        <taxon>Colpodellida</taxon>
        <taxon>Vitrellaceae</taxon>
        <taxon>Vitrella</taxon>
    </lineage>
</organism>
<dbReference type="OrthoDB" id="17255at2759"/>